<accession>V7I8L8</accession>
<dbReference type="OrthoDB" id="361483at2"/>
<evidence type="ECO:0000256" key="3">
    <source>
        <dbReference type="ARBA" id="ARBA00022692"/>
    </source>
</evidence>
<keyword evidence="5 6" id="KW-0472">Membrane</keyword>
<proteinExistence type="inferred from homology"/>
<dbReference type="PANTHER" id="PTHR38459:SF5">
    <property type="entry name" value="CELL WALL TEICHOIC ACID GLYCOSYLATION PROTEIN GTCA"/>
    <property type="match status" value="1"/>
</dbReference>
<dbReference type="STRING" id="994573.T472_0200535"/>
<dbReference type="eggNOG" id="COG2246">
    <property type="taxonomic scope" value="Bacteria"/>
</dbReference>
<evidence type="ECO:0000256" key="5">
    <source>
        <dbReference type="ARBA" id="ARBA00023136"/>
    </source>
</evidence>
<sequence>MKLNDLDFRRHILENEKVMYLIVGVLTTLVNYILYFLCRTYLGPDRVMLNTAISWFGAVLFAFVTNRRFVFRSHGGNFRDLLRQAVQFYASRGASGVLELAIMYIFVELAGLSDVLVKVAASIIIVILNYFLSKAIFRKRKESSGI</sequence>
<dbReference type="Pfam" id="PF04138">
    <property type="entry name" value="GtrA_DPMS_TM"/>
    <property type="match status" value="1"/>
</dbReference>
<evidence type="ECO:0000256" key="4">
    <source>
        <dbReference type="ARBA" id="ARBA00022989"/>
    </source>
</evidence>
<dbReference type="Proteomes" id="UP000017747">
    <property type="component" value="Unassembled WGS sequence"/>
</dbReference>
<evidence type="ECO:0000313" key="9">
    <source>
        <dbReference type="Proteomes" id="UP000017747"/>
    </source>
</evidence>
<organism evidence="8 9">
    <name type="scientific">Youngiibacter fragilis 232.1</name>
    <dbReference type="NCBI Taxonomy" id="994573"/>
    <lineage>
        <taxon>Bacteria</taxon>
        <taxon>Bacillati</taxon>
        <taxon>Bacillota</taxon>
        <taxon>Clostridia</taxon>
        <taxon>Eubacteriales</taxon>
        <taxon>Clostridiaceae</taxon>
        <taxon>Youngiibacter</taxon>
    </lineage>
</organism>
<evidence type="ECO:0000256" key="2">
    <source>
        <dbReference type="ARBA" id="ARBA00009399"/>
    </source>
</evidence>
<keyword evidence="4 6" id="KW-1133">Transmembrane helix</keyword>
<name>V7I8L8_9CLOT</name>
<dbReference type="InterPro" id="IPR007267">
    <property type="entry name" value="GtrA_DPMS_TM"/>
</dbReference>
<gene>
    <name evidence="8" type="ORF">T472_0200535</name>
</gene>
<feature type="transmembrane region" description="Helical" evidence="6">
    <location>
        <begin position="119"/>
        <end position="137"/>
    </location>
</feature>
<feature type="domain" description="GtrA/DPMS transmembrane" evidence="7">
    <location>
        <begin position="20"/>
        <end position="135"/>
    </location>
</feature>
<comment type="subcellular location">
    <subcellularLocation>
        <location evidence="1">Membrane</location>
        <topology evidence="1">Multi-pass membrane protein</topology>
    </subcellularLocation>
</comment>
<dbReference type="PANTHER" id="PTHR38459">
    <property type="entry name" value="PROPHAGE BACTOPRENOL-LINKED GLUCOSE TRANSLOCASE HOMOLOG"/>
    <property type="match status" value="1"/>
</dbReference>
<evidence type="ECO:0000256" key="6">
    <source>
        <dbReference type="SAM" id="Phobius"/>
    </source>
</evidence>
<feature type="transmembrane region" description="Helical" evidence="6">
    <location>
        <begin position="48"/>
        <end position="65"/>
    </location>
</feature>
<reference evidence="8 9" key="1">
    <citation type="journal article" date="2014" name="Genome Announc.">
        <title>Genome Sequence of Youngiibacter fragilis, the Type Strain of the Genus Youngiibacter.</title>
        <authorList>
            <person name="Wawrik C.B."/>
            <person name="Callaghan A.V."/>
            <person name="Stamps B.W."/>
            <person name="Wawrik B."/>
        </authorList>
    </citation>
    <scope>NUCLEOTIDE SEQUENCE [LARGE SCALE GENOMIC DNA]</scope>
    <source>
        <strain evidence="8 9">232.1</strain>
    </source>
</reference>
<dbReference type="AlphaFoldDB" id="V7I8L8"/>
<dbReference type="GO" id="GO:0000271">
    <property type="term" value="P:polysaccharide biosynthetic process"/>
    <property type="evidence" value="ECO:0007669"/>
    <property type="project" value="InterPro"/>
</dbReference>
<evidence type="ECO:0000256" key="1">
    <source>
        <dbReference type="ARBA" id="ARBA00004141"/>
    </source>
</evidence>
<dbReference type="RefSeq" id="WP_023387948.1">
    <property type="nucleotide sequence ID" value="NZ_AXUN02000005.1"/>
</dbReference>
<evidence type="ECO:0000259" key="7">
    <source>
        <dbReference type="Pfam" id="PF04138"/>
    </source>
</evidence>
<dbReference type="InterPro" id="IPR051401">
    <property type="entry name" value="GtrA_CellWall_Glycosyl"/>
</dbReference>
<dbReference type="GO" id="GO:0005886">
    <property type="term" value="C:plasma membrane"/>
    <property type="evidence" value="ECO:0007669"/>
    <property type="project" value="TreeGrafter"/>
</dbReference>
<comment type="similarity">
    <text evidence="2">Belongs to the GtrA family.</text>
</comment>
<protein>
    <submittedName>
        <fullName evidence="8">Membrane protein, GtrA family</fullName>
    </submittedName>
</protein>
<feature type="transmembrane region" description="Helical" evidence="6">
    <location>
        <begin position="20"/>
        <end position="42"/>
    </location>
</feature>
<evidence type="ECO:0000313" key="8">
    <source>
        <dbReference type="EMBL" id="ETA82555.1"/>
    </source>
</evidence>
<keyword evidence="3 6" id="KW-0812">Transmembrane</keyword>
<dbReference type="EMBL" id="AXUN02000005">
    <property type="protein sequence ID" value="ETA82555.1"/>
    <property type="molecule type" value="Genomic_DNA"/>
</dbReference>
<comment type="caution">
    <text evidence="8">The sequence shown here is derived from an EMBL/GenBank/DDBJ whole genome shotgun (WGS) entry which is preliminary data.</text>
</comment>
<feature type="transmembrane region" description="Helical" evidence="6">
    <location>
        <begin position="86"/>
        <end position="107"/>
    </location>
</feature>
<keyword evidence="9" id="KW-1185">Reference proteome</keyword>